<keyword evidence="5 7" id="KW-0720">Serine protease</keyword>
<evidence type="ECO:0000256" key="2">
    <source>
        <dbReference type="ARBA" id="ARBA00022670"/>
    </source>
</evidence>
<dbReference type="FunFam" id="3.40.50.200:FF:000006">
    <property type="entry name" value="Subtilisin-like protease SBT1.5"/>
    <property type="match status" value="1"/>
</dbReference>
<proteinExistence type="inferred from homology"/>
<feature type="signal peptide" evidence="8">
    <location>
        <begin position="1"/>
        <end position="21"/>
    </location>
</feature>
<dbReference type="GO" id="GO:0004252">
    <property type="term" value="F:serine-type endopeptidase activity"/>
    <property type="evidence" value="ECO:0007669"/>
    <property type="project" value="UniProtKB-UniRule"/>
</dbReference>
<evidence type="ECO:0000313" key="13">
    <source>
        <dbReference type="RefSeq" id="XP_008776598.2"/>
    </source>
</evidence>
<dbReference type="CDD" id="cd04852">
    <property type="entry name" value="Peptidases_S8_3"/>
    <property type="match status" value="1"/>
</dbReference>
<dbReference type="GO" id="GO:0006508">
    <property type="term" value="P:proteolysis"/>
    <property type="evidence" value="ECO:0007669"/>
    <property type="project" value="UniProtKB-KW"/>
</dbReference>
<evidence type="ECO:0000256" key="8">
    <source>
        <dbReference type="SAM" id="SignalP"/>
    </source>
</evidence>
<evidence type="ECO:0000256" key="3">
    <source>
        <dbReference type="ARBA" id="ARBA00022729"/>
    </source>
</evidence>
<organism evidence="12 13">
    <name type="scientific">Phoenix dactylifera</name>
    <name type="common">Date palm</name>
    <dbReference type="NCBI Taxonomy" id="42345"/>
    <lineage>
        <taxon>Eukaryota</taxon>
        <taxon>Viridiplantae</taxon>
        <taxon>Streptophyta</taxon>
        <taxon>Embryophyta</taxon>
        <taxon>Tracheophyta</taxon>
        <taxon>Spermatophyta</taxon>
        <taxon>Magnoliopsida</taxon>
        <taxon>Liliopsida</taxon>
        <taxon>Arecaceae</taxon>
        <taxon>Coryphoideae</taxon>
        <taxon>Phoeniceae</taxon>
        <taxon>Phoenix</taxon>
    </lineage>
</organism>
<dbReference type="Gene3D" id="3.30.70.80">
    <property type="entry name" value="Peptidase S8 propeptide/proteinase inhibitor I9"/>
    <property type="match status" value="1"/>
</dbReference>
<dbReference type="InterPro" id="IPR041469">
    <property type="entry name" value="Subtilisin-like_FN3"/>
</dbReference>
<feature type="active site" description="Charge relay system" evidence="6 7">
    <location>
        <position position="218"/>
    </location>
</feature>
<dbReference type="OrthoDB" id="10256524at2759"/>
<dbReference type="InterPro" id="IPR000209">
    <property type="entry name" value="Peptidase_S8/S53_dom"/>
</dbReference>
<dbReference type="Gene3D" id="2.60.40.2310">
    <property type="match status" value="1"/>
</dbReference>
<keyword evidence="2 7" id="KW-0645">Protease</keyword>
<keyword evidence="12" id="KW-1185">Reference proteome</keyword>
<evidence type="ECO:0000256" key="5">
    <source>
        <dbReference type="ARBA" id="ARBA00022825"/>
    </source>
</evidence>
<evidence type="ECO:0000256" key="7">
    <source>
        <dbReference type="PROSITE-ProRule" id="PRU01240"/>
    </source>
</evidence>
<evidence type="ECO:0000259" key="11">
    <source>
        <dbReference type="Pfam" id="PF17766"/>
    </source>
</evidence>
<dbReference type="Gene3D" id="3.50.30.30">
    <property type="match status" value="1"/>
</dbReference>
<dbReference type="CDD" id="cd02120">
    <property type="entry name" value="PA_subtilisin_like"/>
    <property type="match status" value="1"/>
</dbReference>
<feature type="domain" description="Subtilisin-like protease fibronectin type-III" evidence="11">
    <location>
        <begin position="670"/>
        <end position="765"/>
    </location>
</feature>
<accession>A0A8B7BH13</accession>
<dbReference type="PANTHER" id="PTHR10795">
    <property type="entry name" value="PROPROTEIN CONVERTASE SUBTILISIN/KEXIN"/>
    <property type="match status" value="1"/>
</dbReference>
<evidence type="ECO:0000256" key="4">
    <source>
        <dbReference type="ARBA" id="ARBA00022801"/>
    </source>
</evidence>
<dbReference type="AlphaFoldDB" id="A0A8B7BH13"/>
<dbReference type="GeneID" id="103696687"/>
<evidence type="ECO:0000259" key="10">
    <source>
        <dbReference type="Pfam" id="PF05922"/>
    </source>
</evidence>
<feature type="active site" description="Charge relay system" evidence="6 7">
    <location>
        <position position="140"/>
    </location>
</feature>
<reference evidence="13" key="1">
    <citation type="submission" date="2025-08" db="UniProtKB">
        <authorList>
            <consortium name="RefSeq"/>
        </authorList>
    </citation>
    <scope>IDENTIFICATION</scope>
    <source>
        <tissue evidence="13">Young leaves</tissue>
    </source>
</reference>
<dbReference type="Proteomes" id="UP000228380">
    <property type="component" value="Unplaced"/>
</dbReference>
<evidence type="ECO:0000259" key="9">
    <source>
        <dbReference type="Pfam" id="PF00082"/>
    </source>
</evidence>
<dbReference type="Pfam" id="PF00082">
    <property type="entry name" value="Peptidase_S8"/>
    <property type="match status" value="1"/>
</dbReference>
<feature type="chain" id="PRO_5034629529" evidence="8">
    <location>
        <begin position="22"/>
        <end position="770"/>
    </location>
</feature>
<sequence length="770" mass="81678">MAIYWQFVFFVLASFVLRVKSNPAPESYVVYMGSILKETNPEALQAAHLQMLSSIIPSEEKERVSLIQSYHHALKGFTAMLTEKEAALLSGHDGVVSVFRDRILQLHTTRSWDFLEKESGLRSERLRRRASSDIIIGIVDTGIWPESPSFSDAGMGKIPSRWKGICMEGSDFKKSNCNRKLIGARFYNNAPDSVRSPSNSSNIHGITSFGSPRDSVGHGTHTSSTAAGSTVMNASYYGLAQGVAKGGSPSSRLAMYKACSLGGCASSAVLKAIDDAIYDGVDIISISIGMSSVFQSDFLSDPIAIGAFHANKWGILVACSGGNDGPDPFTVVNSAPWILTVAASSIDRSFQSNIVLGNGIVLKGSAINFSNLSRSESFPLVFGADVAAESTPVSEASNCYPGSLDTEKAAGKIILCVDSDPTVTRRVKKLVAEGARAKGLILIDEAEKGVPFDSGSYPFSEVGNDAGAQILKYINSTKKPAAVILPAEDVEGFKPAPVVAYFSARGPGGLTEAILKPDLMAPGVGIVAASMPTVDNEDIPAGKKPSNFGIKSGTSMACPHVAGAAAFVKSAHPRWSPSMIRSALMTTATTTNNLGEPLTDYSGAHASSLDMGAGEISPLRALSPGLVFETTTEDYLYFLCHYGYKDQVIRSLSGTNFSCPGKPSPDLISNLNYPSISIASLNSKQAGRTVSRTVTNVGPANSTYFATVDTPSGFMVKVSPEKLVFTRRLMKASYEVTFHVTDATKGYGFGSVTWSDGAHSVQTVFVAHVV</sequence>
<keyword evidence="3 8" id="KW-0732">Signal</keyword>
<gene>
    <name evidence="13" type="primary">LOC103696687</name>
</gene>
<dbReference type="InterPro" id="IPR036852">
    <property type="entry name" value="Peptidase_S8/S53_dom_sf"/>
</dbReference>
<dbReference type="InterPro" id="IPR015500">
    <property type="entry name" value="Peptidase_S8_subtilisin-rel"/>
</dbReference>
<dbReference type="InterPro" id="IPR023828">
    <property type="entry name" value="Peptidase_S8_Ser-AS"/>
</dbReference>
<dbReference type="Pfam" id="PF17766">
    <property type="entry name" value="fn3_6"/>
    <property type="match status" value="1"/>
</dbReference>
<feature type="active site" description="Charge relay system" evidence="6 7">
    <location>
        <position position="555"/>
    </location>
</feature>
<evidence type="ECO:0000256" key="6">
    <source>
        <dbReference type="PIRSR" id="PIRSR615500-1"/>
    </source>
</evidence>
<dbReference type="SUPFAM" id="SSF52743">
    <property type="entry name" value="Subtilisin-like"/>
    <property type="match status" value="1"/>
</dbReference>
<dbReference type="InterPro" id="IPR034197">
    <property type="entry name" value="Peptidases_S8_3"/>
</dbReference>
<dbReference type="PRINTS" id="PR00723">
    <property type="entry name" value="SUBTILISIN"/>
</dbReference>
<comment type="similarity">
    <text evidence="1 7">Belongs to the peptidase S8 family.</text>
</comment>
<dbReference type="InterPro" id="IPR045051">
    <property type="entry name" value="SBT"/>
</dbReference>
<dbReference type="PROSITE" id="PS00138">
    <property type="entry name" value="SUBTILASE_SER"/>
    <property type="match status" value="1"/>
</dbReference>
<name>A0A8B7BH13_PHODC</name>
<evidence type="ECO:0000313" key="12">
    <source>
        <dbReference type="Proteomes" id="UP000228380"/>
    </source>
</evidence>
<dbReference type="PROSITE" id="PS51892">
    <property type="entry name" value="SUBTILASE"/>
    <property type="match status" value="1"/>
</dbReference>
<feature type="domain" description="Peptidase S8/S53" evidence="9">
    <location>
        <begin position="132"/>
        <end position="593"/>
    </location>
</feature>
<dbReference type="RefSeq" id="XP_008776598.2">
    <property type="nucleotide sequence ID" value="XM_008778376.4"/>
</dbReference>
<dbReference type="KEGG" id="pda:103696687"/>
<keyword evidence="4 7" id="KW-0378">Hydrolase</keyword>
<feature type="domain" description="Inhibitor I9" evidence="10">
    <location>
        <begin position="27"/>
        <end position="107"/>
    </location>
</feature>
<dbReference type="InterPro" id="IPR037045">
    <property type="entry name" value="S8pro/Inhibitor_I9_sf"/>
</dbReference>
<evidence type="ECO:0000256" key="1">
    <source>
        <dbReference type="ARBA" id="ARBA00011073"/>
    </source>
</evidence>
<protein>
    <submittedName>
        <fullName evidence="13">CO(2)-response secreted protease-like</fullName>
    </submittedName>
</protein>
<dbReference type="Gene3D" id="3.40.50.200">
    <property type="entry name" value="Peptidase S8/S53 domain"/>
    <property type="match status" value="1"/>
</dbReference>
<dbReference type="InterPro" id="IPR010259">
    <property type="entry name" value="S8pro/Inhibitor_I9"/>
</dbReference>
<dbReference type="Pfam" id="PF05922">
    <property type="entry name" value="Inhibitor_I9"/>
    <property type="match status" value="1"/>
</dbReference>